<name>A0A9W9TYA7_9EURO</name>
<gene>
    <name evidence="2" type="ORF">N7468_000293</name>
</gene>
<dbReference type="InterPro" id="IPR011990">
    <property type="entry name" value="TPR-like_helical_dom_sf"/>
</dbReference>
<dbReference type="SUPFAM" id="SSF48452">
    <property type="entry name" value="TPR-like"/>
    <property type="match status" value="1"/>
</dbReference>
<keyword evidence="3" id="KW-1185">Reference proteome</keyword>
<accession>A0A9W9TYA7</accession>
<dbReference type="OrthoDB" id="9991317at2759"/>
<sequence length="1346" mass="150550">MSELTPVSNPEIAEQREVLELLIAATPNNGQIIREGEFCRSDAFVEQFGDEELVRLIKIYTDHDPAERPGLLAGECEASLMKYYRLKDVHCLHHAVATGSLIAYHVPLDAENLDRGTLLSVFARSLLCLWQVDRLEGKLLDDSIYYCRKAVELGPAQEQKRPLHLYDLGEQLTARYTHTHEAADYAEAEQCFQQASSLRPAGKPVFMFRWAKLIREHDEFHKLDKADMLRNYILKLKDAITSESKAFVRTEYRVSISNIWWHMGWAMWERWELTKNPQDLDHAIGVFGYARTAPQHGSMERFRACRDLGRVTALRFARDGKAEDGDSATEMLKEALRIVPDSALAMECLGNHLRVVAQRRNSEEMLTEAVDLLERAHQIAADSEMSSSLCEAKAQALTERFMWMGNVEDIDGAIRTLRNLVDQPCEDQGSQVRYLRKLANCLTLRFESLEKQDDVKAAQDTIERALSFTEVSSDLRGSCLHAQGKIYIACYKLGNDLEHINQAVETIKEALVTSADDAPESYLMHHDLSIAYHLKFKNSLLLADLSSSIEESDLALHALQQNVSASPEDAILMVTHGLANSLTAQFEVTQQREDIDRAILCYEKCVQGAPKKSQRYIMRAENLAFAYQLRFNLTGQMEDIRKSQTLLLEMLAWEDLKPNSLCNMHNNLGRAFLFAYIKYEEQTYLDFAIEHFRKALATGCTAPAFLVAASVNLTHVLRHKATQTKSTMDQMAVILQLAHSLKYMLSLKGNQRMHMEGMAVSFVEMILQGWEDSAFSATDHYGRLYLSASQSLLPNFQTIQGSAVVRFYIYAALAQHIVAQDPLAARDMISAAAAILPKAILLSFDRQDILNNLGNVVALPSFAIAYSLEAGDSPSQALELFDKVRSIMWDHILTSRSTLRGKAIERFPALHAKLEQLQKPLVKAKPTAATTSLSGGLDQLLIKQQHEVYRQTIEYQKIVHELQSDDTPDGLLNLPGDVNSINDLAKEGPIIIVNHGLFRSDAIIVRSTGVVSLRLPALDGNSFKQCESWYQDALTLMGTDLPAATERMDKLLEWLWDSVAEPIFQHIGLTGQQHPGEDLPRTWWITTGKFGMLPLHAAGSSNKGPGHSVFDRTIPSYINSLRALAYVRSRRRSGQQENRARSHTRSLLVSMETTPSMGENANLPSAGREVKQIHEILEGRGAKAKLLGSPTRDAVLQYLGKTDYAHFACHGVCDGEDPVRSALRLTDWETKPLDVRSLVQQTDIGCQLAYLSACESASNQSKFRDEGLHLAGGFQMAGVPYVVATLWRVDDILSVDMAVGFYKALGSMGVTWDPSQSAKALRRAVLDLKQSGVASVLWAAYIHSGP</sequence>
<dbReference type="Pfam" id="PF12770">
    <property type="entry name" value="CHAT"/>
    <property type="match status" value="1"/>
</dbReference>
<dbReference type="InterPro" id="IPR024983">
    <property type="entry name" value="CHAT_dom"/>
</dbReference>
<feature type="domain" description="CHAT" evidence="1">
    <location>
        <begin position="1050"/>
        <end position="1345"/>
    </location>
</feature>
<reference evidence="2" key="2">
    <citation type="journal article" date="2023" name="IMA Fungus">
        <title>Comparative genomic study of the Penicillium genus elucidates a diverse pangenome and 15 lateral gene transfer events.</title>
        <authorList>
            <person name="Petersen C."/>
            <person name="Sorensen T."/>
            <person name="Nielsen M.R."/>
            <person name="Sondergaard T.E."/>
            <person name="Sorensen J.L."/>
            <person name="Fitzpatrick D.A."/>
            <person name="Frisvad J.C."/>
            <person name="Nielsen K.L."/>
        </authorList>
    </citation>
    <scope>NUCLEOTIDE SEQUENCE</scope>
    <source>
        <strain evidence="2">IBT 19713</strain>
    </source>
</reference>
<reference evidence="2" key="1">
    <citation type="submission" date="2022-11" db="EMBL/GenBank/DDBJ databases">
        <authorList>
            <person name="Petersen C."/>
        </authorList>
    </citation>
    <scope>NUCLEOTIDE SEQUENCE</scope>
    <source>
        <strain evidence="2">IBT 19713</strain>
    </source>
</reference>
<evidence type="ECO:0000313" key="3">
    <source>
        <dbReference type="Proteomes" id="UP001150941"/>
    </source>
</evidence>
<dbReference type="RefSeq" id="XP_058335621.1">
    <property type="nucleotide sequence ID" value="XM_058469590.1"/>
</dbReference>
<proteinExistence type="predicted"/>
<evidence type="ECO:0000313" key="2">
    <source>
        <dbReference type="EMBL" id="KAJ5248842.1"/>
    </source>
</evidence>
<dbReference type="Gene3D" id="1.25.40.10">
    <property type="entry name" value="Tetratricopeptide repeat domain"/>
    <property type="match status" value="2"/>
</dbReference>
<dbReference type="EMBL" id="JAPQKS010000001">
    <property type="protein sequence ID" value="KAJ5248842.1"/>
    <property type="molecule type" value="Genomic_DNA"/>
</dbReference>
<protein>
    <recommendedName>
        <fullName evidence="1">CHAT domain-containing protein</fullName>
    </recommendedName>
</protein>
<comment type="caution">
    <text evidence="2">The sequence shown here is derived from an EMBL/GenBank/DDBJ whole genome shotgun (WGS) entry which is preliminary data.</text>
</comment>
<dbReference type="GeneID" id="83196893"/>
<organism evidence="2 3">
    <name type="scientific">Penicillium chermesinum</name>
    <dbReference type="NCBI Taxonomy" id="63820"/>
    <lineage>
        <taxon>Eukaryota</taxon>
        <taxon>Fungi</taxon>
        <taxon>Dikarya</taxon>
        <taxon>Ascomycota</taxon>
        <taxon>Pezizomycotina</taxon>
        <taxon>Eurotiomycetes</taxon>
        <taxon>Eurotiomycetidae</taxon>
        <taxon>Eurotiales</taxon>
        <taxon>Aspergillaceae</taxon>
        <taxon>Penicillium</taxon>
    </lineage>
</organism>
<dbReference type="Proteomes" id="UP001150941">
    <property type="component" value="Unassembled WGS sequence"/>
</dbReference>
<evidence type="ECO:0000259" key="1">
    <source>
        <dbReference type="Pfam" id="PF12770"/>
    </source>
</evidence>